<dbReference type="FunFam" id="1.10.10.10:FF:000001">
    <property type="entry name" value="LysR family transcriptional regulator"/>
    <property type="match status" value="1"/>
</dbReference>
<dbReference type="AlphaFoldDB" id="A0A956M0L6"/>
<dbReference type="PANTHER" id="PTHR30293:SF2">
    <property type="entry name" value="TRANSCRIPTIONAL ACTIVATOR PROTEIN NHAR"/>
    <property type="match status" value="1"/>
</dbReference>
<dbReference type="GO" id="GO:0003677">
    <property type="term" value="F:DNA binding"/>
    <property type="evidence" value="ECO:0007669"/>
    <property type="project" value="UniProtKB-KW"/>
</dbReference>
<keyword evidence="5" id="KW-0804">Transcription</keyword>
<protein>
    <submittedName>
        <fullName evidence="7">Transcriptional activator NhaR</fullName>
    </submittedName>
</protein>
<dbReference type="NCBIfam" id="NF008284">
    <property type="entry name" value="PRK11062.1"/>
    <property type="match status" value="1"/>
</dbReference>
<comment type="similarity">
    <text evidence="1">Belongs to the LysR transcriptional regulatory family.</text>
</comment>
<reference evidence="7" key="2">
    <citation type="journal article" date="2021" name="Microbiome">
        <title>Successional dynamics and alternative stable states in a saline activated sludge microbial community over 9 years.</title>
        <authorList>
            <person name="Wang Y."/>
            <person name="Ye J."/>
            <person name="Ju F."/>
            <person name="Liu L."/>
            <person name="Boyd J.A."/>
            <person name="Deng Y."/>
            <person name="Parks D.H."/>
            <person name="Jiang X."/>
            <person name="Yin X."/>
            <person name="Woodcroft B.J."/>
            <person name="Tyson G.W."/>
            <person name="Hugenholtz P."/>
            <person name="Polz M.F."/>
            <person name="Zhang T."/>
        </authorList>
    </citation>
    <scope>NUCLEOTIDE SEQUENCE</scope>
    <source>
        <strain evidence="7">HKST-UBA01</strain>
    </source>
</reference>
<evidence type="ECO:0000256" key="4">
    <source>
        <dbReference type="ARBA" id="ARBA00023159"/>
    </source>
</evidence>
<dbReference type="GO" id="GO:2000142">
    <property type="term" value="P:regulation of DNA-templated transcription initiation"/>
    <property type="evidence" value="ECO:0007669"/>
    <property type="project" value="TreeGrafter"/>
</dbReference>
<dbReference type="EMBL" id="JAGQHR010000509">
    <property type="protein sequence ID" value="MCA9728904.1"/>
    <property type="molecule type" value="Genomic_DNA"/>
</dbReference>
<dbReference type="InterPro" id="IPR036388">
    <property type="entry name" value="WH-like_DNA-bd_sf"/>
</dbReference>
<accession>A0A956M0L6</accession>
<dbReference type="GO" id="GO:0003700">
    <property type="term" value="F:DNA-binding transcription factor activity"/>
    <property type="evidence" value="ECO:0007669"/>
    <property type="project" value="InterPro"/>
</dbReference>
<gene>
    <name evidence="7" type="primary">nhaR</name>
    <name evidence="7" type="ORF">KC729_14530</name>
</gene>
<evidence type="ECO:0000256" key="5">
    <source>
        <dbReference type="ARBA" id="ARBA00023163"/>
    </source>
</evidence>
<dbReference type="PANTHER" id="PTHR30293">
    <property type="entry name" value="TRANSCRIPTIONAL REGULATORY PROTEIN NAC-RELATED"/>
    <property type="match status" value="1"/>
</dbReference>
<dbReference type="Gene3D" id="1.10.10.10">
    <property type="entry name" value="Winged helix-like DNA-binding domain superfamily/Winged helix DNA-binding domain"/>
    <property type="match status" value="1"/>
</dbReference>
<sequence length="301" mass="33826">MEFLNYHHLLYFWTVAKEGGVTEASKVLHLTHPTISGQIRQLEESLGEKLFVRSGRRLQLTEVGRVVYRYADEIFGLGRELVDTLQGRPTGQPIRLAVGILDVVPKLIVRRLLDPAFRLPEPVRVVCEEDRYERLLAGLALHELDVVFADAPVPSGSSLRVFHHLLGECGLSFFANAELTKERKRGFPRSLDGAPLLLPTRMSATRRGLEQWFEARKVRPNVVAEIEDSSLLSVLGADGLGIFPGPTAIEKEICRQYQVRVVGRASEIQERFYAVSVERKIKDPAVIRILGEARSVLFPAR</sequence>
<evidence type="ECO:0000313" key="8">
    <source>
        <dbReference type="Proteomes" id="UP000697710"/>
    </source>
</evidence>
<dbReference type="SUPFAM" id="SSF53850">
    <property type="entry name" value="Periplasmic binding protein-like II"/>
    <property type="match status" value="1"/>
</dbReference>
<dbReference type="PROSITE" id="PS50931">
    <property type="entry name" value="HTH_LYSR"/>
    <property type="match status" value="1"/>
</dbReference>
<feature type="domain" description="HTH lysR-type" evidence="6">
    <location>
        <begin position="4"/>
        <end position="61"/>
    </location>
</feature>
<comment type="caution">
    <text evidence="7">The sequence shown here is derived from an EMBL/GenBank/DDBJ whole genome shotgun (WGS) entry which is preliminary data.</text>
</comment>
<dbReference type="Proteomes" id="UP000697710">
    <property type="component" value="Unassembled WGS sequence"/>
</dbReference>
<proteinExistence type="inferred from homology"/>
<dbReference type="SUPFAM" id="SSF46785">
    <property type="entry name" value="Winged helix' DNA-binding domain"/>
    <property type="match status" value="1"/>
</dbReference>
<keyword evidence="4" id="KW-0010">Activator</keyword>
<evidence type="ECO:0000256" key="3">
    <source>
        <dbReference type="ARBA" id="ARBA00023125"/>
    </source>
</evidence>
<dbReference type="Gene3D" id="3.40.190.290">
    <property type="match status" value="1"/>
</dbReference>
<dbReference type="PRINTS" id="PR00039">
    <property type="entry name" value="HTHLYSR"/>
</dbReference>
<dbReference type="Pfam" id="PF00126">
    <property type="entry name" value="HTH_1"/>
    <property type="match status" value="1"/>
</dbReference>
<evidence type="ECO:0000256" key="1">
    <source>
        <dbReference type="ARBA" id="ARBA00009437"/>
    </source>
</evidence>
<dbReference type="InterPro" id="IPR000847">
    <property type="entry name" value="LysR_HTH_N"/>
</dbReference>
<dbReference type="Pfam" id="PF03466">
    <property type="entry name" value="LysR_substrate"/>
    <property type="match status" value="1"/>
</dbReference>
<name>A0A956M0L6_UNCEI</name>
<organism evidence="7 8">
    <name type="scientific">Eiseniibacteriota bacterium</name>
    <dbReference type="NCBI Taxonomy" id="2212470"/>
    <lineage>
        <taxon>Bacteria</taxon>
        <taxon>Candidatus Eiseniibacteriota</taxon>
    </lineage>
</organism>
<keyword evidence="2" id="KW-0805">Transcription regulation</keyword>
<evidence type="ECO:0000313" key="7">
    <source>
        <dbReference type="EMBL" id="MCA9728904.1"/>
    </source>
</evidence>
<reference evidence="7" key="1">
    <citation type="submission" date="2020-04" db="EMBL/GenBank/DDBJ databases">
        <authorList>
            <person name="Zhang T."/>
        </authorList>
    </citation>
    <scope>NUCLEOTIDE SEQUENCE</scope>
    <source>
        <strain evidence="7">HKST-UBA01</strain>
    </source>
</reference>
<dbReference type="InterPro" id="IPR005119">
    <property type="entry name" value="LysR_subst-bd"/>
</dbReference>
<dbReference type="InterPro" id="IPR036390">
    <property type="entry name" value="WH_DNA-bd_sf"/>
</dbReference>
<evidence type="ECO:0000259" key="6">
    <source>
        <dbReference type="PROSITE" id="PS50931"/>
    </source>
</evidence>
<evidence type="ECO:0000256" key="2">
    <source>
        <dbReference type="ARBA" id="ARBA00023015"/>
    </source>
</evidence>
<keyword evidence="3" id="KW-0238">DNA-binding</keyword>